<organism evidence="3 4">
    <name type="scientific">Burkholderia stabilis</name>
    <dbReference type="NCBI Taxonomy" id="95485"/>
    <lineage>
        <taxon>Bacteria</taxon>
        <taxon>Pseudomonadati</taxon>
        <taxon>Pseudomonadota</taxon>
        <taxon>Betaproteobacteria</taxon>
        <taxon>Burkholderiales</taxon>
        <taxon>Burkholderiaceae</taxon>
        <taxon>Burkholderia</taxon>
        <taxon>Burkholderia cepacia complex</taxon>
    </lineage>
</organism>
<dbReference type="InterPro" id="IPR058531">
    <property type="entry name" value="Baseplate_J_M"/>
</dbReference>
<gene>
    <name evidence="3" type="ORF">BSTAB16_4118</name>
</gene>
<dbReference type="RefSeq" id="WP_122169610.1">
    <property type="nucleotide sequence ID" value="NZ_LR025743.1"/>
</dbReference>
<dbReference type="AlphaFoldDB" id="A0AAJ5N8T8"/>
<dbReference type="PANTHER" id="PTHR35862">
    <property type="entry name" value="FELS-2 PROPHAGE PROTEIN"/>
    <property type="match status" value="1"/>
</dbReference>
<evidence type="ECO:0000313" key="3">
    <source>
        <dbReference type="EMBL" id="VBB13932.1"/>
    </source>
</evidence>
<feature type="domain" description="Baseplate J-like C-terminal" evidence="2">
    <location>
        <begin position="217"/>
        <end position="294"/>
    </location>
</feature>
<sequence length="302" mass="31840">MSTPIDLSRLPAPDVVEEIDFEALLTERKAGLLSLVPDDRRAEVAAALELESEPITILLQESVYREMYLRQRVNDAARAVMLAFALDGDLDQLAALLGVKRLEIAPADPEAGTPAVMEGNTDLRYRTQLAPQGYSVAGPEGAYRSHALAAHGSVLDASATSPAPGEVLVTVLSRDGDGTPSKDVIDAVAAALRADDVRPLTDKVTVRGASIVGYGVDAVLFTFPGPDSSVVLKEADAKLADYVAETHRIGREVTLSGIYAALHVNGVERVKLNAPTADVEISATQAPYCRAVKITPGGVYGG</sequence>
<dbReference type="InterPro" id="IPR052726">
    <property type="entry name" value="Phage_Baseplate_Hub"/>
</dbReference>
<keyword evidence="4" id="KW-1185">Reference proteome</keyword>
<dbReference type="Proteomes" id="UP000268684">
    <property type="component" value="Chromosome II"/>
</dbReference>
<dbReference type="InterPro" id="IPR014507">
    <property type="entry name" value="Baseplate_assembly_J_pred"/>
</dbReference>
<name>A0AAJ5N8T8_9BURK</name>
<dbReference type="Pfam" id="PF26079">
    <property type="entry name" value="Baseplate_J_C"/>
    <property type="match status" value="1"/>
</dbReference>
<accession>A0AAJ5N8T8</accession>
<feature type="domain" description="Baseplate J-like central" evidence="1">
    <location>
        <begin position="136"/>
        <end position="207"/>
    </location>
</feature>
<dbReference type="InterPro" id="IPR058530">
    <property type="entry name" value="Baseplate_J-like_C"/>
</dbReference>
<evidence type="ECO:0000313" key="4">
    <source>
        <dbReference type="Proteomes" id="UP000268684"/>
    </source>
</evidence>
<evidence type="ECO:0000259" key="1">
    <source>
        <dbReference type="Pfam" id="PF26078"/>
    </source>
</evidence>
<dbReference type="EMBL" id="LR025743">
    <property type="protein sequence ID" value="VBB13932.1"/>
    <property type="molecule type" value="Genomic_DNA"/>
</dbReference>
<proteinExistence type="predicted"/>
<dbReference type="PIRSF" id="PIRSF020481">
    <property type="entry name" value="BAP"/>
    <property type="match status" value="1"/>
</dbReference>
<protein>
    <submittedName>
        <fullName evidence="3">Baseplate J-like protein</fullName>
    </submittedName>
</protein>
<reference evidence="3 4" key="1">
    <citation type="submission" date="2017-11" db="EMBL/GenBank/DDBJ databases">
        <authorList>
            <person name="Seth-Smith MB H."/>
        </authorList>
    </citation>
    <scope>NUCLEOTIDE SEQUENCE [LARGE SCALE GENOMIC DNA]</scope>
    <source>
        <strain evidence="3">E</strain>
    </source>
</reference>
<dbReference type="GeneID" id="71056558"/>
<dbReference type="Pfam" id="PF26078">
    <property type="entry name" value="Baseplate_J_M"/>
    <property type="match status" value="1"/>
</dbReference>
<dbReference type="PANTHER" id="PTHR35862:SF1">
    <property type="entry name" value="FELS-2 PROPHAGE PROTEIN"/>
    <property type="match status" value="1"/>
</dbReference>
<evidence type="ECO:0000259" key="2">
    <source>
        <dbReference type="Pfam" id="PF26079"/>
    </source>
</evidence>